<dbReference type="Proteomes" id="UP001060215">
    <property type="component" value="Chromosome 1"/>
</dbReference>
<name>A0ACC0IUK2_9ERIC</name>
<gene>
    <name evidence="1" type="ORF">LOK49_LG01G00764</name>
</gene>
<reference evidence="1 2" key="1">
    <citation type="journal article" date="2022" name="Plant J.">
        <title>Chromosome-level genome of Camellia lanceoleosa provides a valuable resource for understanding genome evolution and self-incompatibility.</title>
        <authorList>
            <person name="Gong W."/>
            <person name="Xiao S."/>
            <person name="Wang L."/>
            <person name="Liao Z."/>
            <person name="Chang Y."/>
            <person name="Mo W."/>
            <person name="Hu G."/>
            <person name="Li W."/>
            <person name="Zhao G."/>
            <person name="Zhu H."/>
            <person name="Hu X."/>
            <person name="Ji K."/>
            <person name="Xiang X."/>
            <person name="Song Q."/>
            <person name="Yuan D."/>
            <person name="Jin S."/>
            <person name="Zhang L."/>
        </authorList>
    </citation>
    <scope>NUCLEOTIDE SEQUENCE [LARGE SCALE GENOMIC DNA]</scope>
    <source>
        <strain evidence="1">SQ_2022a</strain>
    </source>
</reference>
<sequence>MRLELDEYHAEKSTGINYGCKSIPKKKLICKSIPKKKFINHTGIQLPVEALGKFGKFGFGFGKFGKFVKGRGGQNGNFTADGDAEGKKISSRSKSESFSVSKIWLWSKKGKFTSSSDTHMLNSSVNVGLPPWTDRTQQAT</sequence>
<dbReference type="EMBL" id="CM045758">
    <property type="protein sequence ID" value="KAI8029047.1"/>
    <property type="molecule type" value="Genomic_DNA"/>
</dbReference>
<protein>
    <submittedName>
        <fullName evidence="1">RING-H2 finger protein ATL46</fullName>
    </submittedName>
</protein>
<proteinExistence type="predicted"/>
<accession>A0ACC0IUK2</accession>
<organism evidence="1 2">
    <name type="scientific">Camellia lanceoleosa</name>
    <dbReference type="NCBI Taxonomy" id="1840588"/>
    <lineage>
        <taxon>Eukaryota</taxon>
        <taxon>Viridiplantae</taxon>
        <taxon>Streptophyta</taxon>
        <taxon>Embryophyta</taxon>
        <taxon>Tracheophyta</taxon>
        <taxon>Spermatophyta</taxon>
        <taxon>Magnoliopsida</taxon>
        <taxon>eudicotyledons</taxon>
        <taxon>Gunneridae</taxon>
        <taxon>Pentapetalae</taxon>
        <taxon>asterids</taxon>
        <taxon>Ericales</taxon>
        <taxon>Theaceae</taxon>
        <taxon>Camellia</taxon>
    </lineage>
</organism>
<keyword evidence="2" id="KW-1185">Reference proteome</keyword>
<evidence type="ECO:0000313" key="2">
    <source>
        <dbReference type="Proteomes" id="UP001060215"/>
    </source>
</evidence>
<comment type="caution">
    <text evidence="1">The sequence shown here is derived from an EMBL/GenBank/DDBJ whole genome shotgun (WGS) entry which is preliminary data.</text>
</comment>
<evidence type="ECO:0000313" key="1">
    <source>
        <dbReference type="EMBL" id="KAI8029047.1"/>
    </source>
</evidence>